<feature type="domain" description="Putative zinc-finger" evidence="7">
    <location>
        <begin position="193"/>
        <end position="227"/>
    </location>
</feature>
<protein>
    <recommendedName>
        <fullName evidence="10">RNA polymerase sigma factor (Sigma-70 family)</fullName>
    </recommendedName>
</protein>
<dbReference type="Gene3D" id="1.10.1740.10">
    <property type="match status" value="1"/>
</dbReference>
<dbReference type="Gene3D" id="1.10.10.10">
    <property type="entry name" value="Winged helix-like DNA-binding domain superfamily/Winged helix DNA-binding domain"/>
    <property type="match status" value="1"/>
</dbReference>
<dbReference type="InterPro" id="IPR027383">
    <property type="entry name" value="Znf_put"/>
</dbReference>
<evidence type="ECO:0000256" key="2">
    <source>
        <dbReference type="ARBA" id="ARBA00023015"/>
    </source>
</evidence>
<evidence type="ECO:0000256" key="5">
    <source>
        <dbReference type="ARBA" id="ARBA00023163"/>
    </source>
</evidence>
<dbReference type="InterPro" id="IPR013325">
    <property type="entry name" value="RNA_pol_sigma_r2"/>
</dbReference>
<dbReference type="NCBIfam" id="TIGR02937">
    <property type="entry name" value="sigma70-ECF"/>
    <property type="match status" value="1"/>
</dbReference>
<comment type="similarity">
    <text evidence="1">Belongs to the sigma-70 factor family. ECF subfamily.</text>
</comment>
<dbReference type="InterPro" id="IPR039425">
    <property type="entry name" value="RNA_pol_sigma-70-like"/>
</dbReference>
<evidence type="ECO:0000313" key="9">
    <source>
        <dbReference type="Proteomes" id="UP000185696"/>
    </source>
</evidence>
<dbReference type="Proteomes" id="UP000185696">
    <property type="component" value="Unassembled WGS sequence"/>
</dbReference>
<dbReference type="InterPro" id="IPR013324">
    <property type="entry name" value="RNA_pol_sigma_r3/r4-like"/>
</dbReference>
<organism evidence="8 9">
    <name type="scientific">Actinophytocola xinjiangensis</name>
    <dbReference type="NCBI Taxonomy" id="485602"/>
    <lineage>
        <taxon>Bacteria</taxon>
        <taxon>Bacillati</taxon>
        <taxon>Actinomycetota</taxon>
        <taxon>Actinomycetes</taxon>
        <taxon>Pseudonocardiales</taxon>
        <taxon>Pseudonocardiaceae</taxon>
    </lineage>
</organism>
<sequence length="252" mass="27447">MTAPGTGSSDEELIDAVRQGDLGAYAALYQRYAEPAQRTARQCAADHADQQDLVSEAFVRVLTAIRGGGGPRDNLRPYLQVAIRNLATNRWNDQRRLDARVLEPLPGPAHAGSDEIALRHWRHQLVRLAFRALPARWRLVLWHLEVNGESPSALAPLLDLTPNAVSALAVRAREGLRKAYLQVQVPETGVPGCRAARTRMGAWLRNGLEPRRAGPITSHVGECADCQAVVAELTEVNRELRPPAGSCPVGCG</sequence>
<evidence type="ECO:0000259" key="7">
    <source>
        <dbReference type="Pfam" id="PF13490"/>
    </source>
</evidence>
<dbReference type="Pfam" id="PF13490">
    <property type="entry name" value="zf-HC2"/>
    <property type="match status" value="1"/>
</dbReference>
<dbReference type="InterPro" id="IPR007627">
    <property type="entry name" value="RNA_pol_sigma70_r2"/>
</dbReference>
<dbReference type="AlphaFoldDB" id="A0A7Z0WP71"/>
<dbReference type="GO" id="GO:0006352">
    <property type="term" value="P:DNA-templated transcription initiation"/>
    <property type="evidence" value="ECO:0007669"/>
    <property type="project" value="InterPro"/>
</dbReference>
<feature type="domain" description="RNA polymerase sigma-70 region 2" evidence="6">
    <location>
        <begin position="28"/>
        <end position="96"/>
    </location>
</feature>
<dbReference type="GO" id="GO:0003677">
    <property type="term" value="F:DNA binding"/>
    <property type="evidence" value="ECO:0007669"/>
    <property type="project" value="UniProtKB-KW"/>
</dbReference>
<dbReference type="InterPro" id="IPR036388">
    <property type="entry name" value="WH-like_DNA-bd_sf"/>
</dbReference>
<dbReference type="PANTHER" id="PTHR43133:SF8">
    <property type="entry name" value="RNA POLYMERASE SIGMA FACTOR HI_1459-RELATED"/>
    <property type="match status" value="1"/>
</dbReference>
<name>A0A7Z0WP71_9PSEU</name>
<evidence type="ECO:0000256" key="4">
    <source>
        <dbReference type="ARBA" id="ARBA00023125"/>
    </source>
</evidence>
<dbReference type="GO" id="GO:0016987">
    <property type="term" value="F:sigma factor activity"/>
    <property type="evidence" value="ECO:0007669"/>
    <property type="project" value="UniProtKB-KW"/>
</dbReference>
<evidence type="ECO:0000256" key="1">
    <source>
        <dbReference type="ARBA" id="ARBA00010641"/>
    </source>
</evidence>
<keyword evidence="9" id="KW-1185">Reference proteome</keyword>
<dbReference type="SUPFAM" id="SSF88946">
    <property type="entry name" value="Sigma2 domain of RNA polymerase sigma factors"/>
    <property type="match status" value="1"/>
</dbReference>
<accession>A0A7Z0WP71</accession>
<evidence type="ECO:0000313" key="8">
    <source>
        <dbReference type="EMBL" id="OLF12125.1"/>
    </source>
</evidence>
<keyword evidence="2" id="KW-0805">Transcription regulation</keyword>
<evidence type="ECO:0000259" key="6">
    <source>
        <dbReference type="Pfam" id="PF04542"/>
    </source>
</evidence>
<comment type="caution">
    <text evidence="8">The sequence shown here is derived from an EMBL/GenBank/DDBJ whole genome shotgun (WGS) entry which is preliminary data.</text>
</comment>
<dbReference type="RefSeq" id="WP_075132314.1">
    <property type="nucleotide sequence ID" value="NZ_MSIF01000003.1"/>
</dbReference>
<reference evidence="8 9" key="1">
    <citation type="submission" date="2016-12" db="EMBL/GenBank/DDBJ databases">
        <title>The draft genome sequence of Actinophytocola xinjiangensis.</title>
        <authorList>
            <person name="Wang W."/>
            <person name="Yuan L."/>
        </authorList>
    </citation>
    <scope>NUCLEOTIDE SEQUENCE [LARGE SCALE GENOMIC DNA]</scope>
    <source>
        <strain evidence="8 9">CGMCC 4.4663</strain>
    </source>
</reference>
<dbReference type="SUPFAM" id="SSF88659">
    <property type="entry name" value="Sigma3 and sigma4 domains of RNA polymerase sigma factors"/>
    <property type="match status" value="1"/>
</dbReference>
<dbReference type="Pfam" id="PF04542">
    <property type="entry name" value="Sigma70_r2"/>
    <property type="match status" value="1"/>
</dbReference>
<dbReference type="EMBL" id="MSIF01000003">
    <property type="protein sequence ID" value="OLF12125.1"/>
    <property type="molecule type" value="Genomic_DNA"/>
</dbReference>
<gene>
    <name evidence="8" type="ORF">BLA60_08900</name>
</gene>
<keyword evidence="4" id="KW-0238">DNA-binding</keyword>
<proteinExistence type="inferred from homology"/>
<evidence type="ECO:0000256" key="3">
    <source>
        <dbReference type="ARBA" id="ARBA00023082"/>
    </source>
</evidence>
<dbReference type="InterPro" id="IPR014284">
    <property type="entry name" value="RNA_pol_sigma-70_dom"/>
</dbReference>
<evidence type="ECO:0008006" key="10">
    <source>
        <dbReference type="Google" id="ProtNLM"/>
    </source>
</evidence>
<keyword evidence="5" id="KW-0804">Transcription</keyword>
<keyword evidence="3" id="KW-0731">Sigma factor</keyword>
<dbReference type="PANTHER" id="PTHR43133">
    <property type="entry name" value="RNA POLYMERASE ECF-TYPE SIGMA FACTO"/>
    <property type="match status" value="1"/>
</dbReference>